<dbReference type="InterPro" id="IPR020449">
    <property type="entry name" value="Tscrpt_reg_AraC-type_HTH"/>
</dbReference>
<dbReference type="Pfam" id="PF12833">
    <property type="entry name" value="HTH_18"/>
    <property type="match status" value="1"/>
</dbReference>
<sequence length="313" mass="34990">MPDWIKPSQKSWQVGVLLFERFSMHCLSNTVEPLRAANELLGRRFYRWDVLTLDGARVSSSSGFTVTPDHALSRGPGGDMLFVLPSYGARSLATPGCNRALRGAARRFSTLVGLDMGSWLLAEAGLLDGYEATIHYDELDAFSEHFPEVHARRRRWVKDRNLWSAGGAVAGYELIVDHLAETHGAALSLELASLFMHSDAEAPRFDIPSQSDRYVARALAEMEAHIEEPLPIVALASAAGCPQRELEQRFSRRLGATPRKVYARLRLNVARRLLQEGRMRTSEVALRCGYTNSSAFSRAFRREFGCSPRELRP</sequence>
<dbReference type="GO" id="GO:0043565">
    <property type="term" value="F:sequence-specific DNA binding"/>
    <property type="evidence" value="ECO:0007669"/>
    <property type="project" value="InterPro"/>
</dbReference>
<dbReference type="InterPro" id="IPR029062">
    <property type="entry name" value="Class_I_gatase-like"/>
</dbReference>
<dbReference type="RefSeq" id="WP_093159247.1">
    <property type="nucleotide sequence ID" value="NZ_FNEK01000040.1"/>
</dbReference>
<dbReference type="Gene3D" id="3.40.50.880">
    <property type="match status" value="1"/>
</dbReference>
<reference evidence="5 6" key="1">
    <citation type="submission" date="2016-10" db="EMBL/GenBank/DDBJ databases">
        <authorList>
            <person name="de Groot N.N."/>
        </authorList>
    </citation>
    <scope>NUCLEOTIDE SEQUENCE [LARGE SCALE GENOMIC DNA]</scope>
    <source>
        <strain evidence="5 6">DSM 25294</strain>
    </source>
</reference>
<accession>A0A1G9BKP8</accession>
<evidence type="ECO:0000256" key="1">
    <source>
        <dbReference type="ARBA" id="ARBA00023015"/>
    </source>
</evidence>
<keyword evidence="2" id="KW-0238">DNA-binding</keyword>
<dbReference type="GO" id="GO:0003700">
    <property type="term" value="F:DNA-binding transcription factor activity"/>
    <property type="evidence" value="ECO:0007669"/>
    <property type="project" value="InterPro"/>
</dbReference>
<dbReference type="AlphaFoldDB" id="A0A1G9BKP8"/>
<dbReference type="PROSITE" id="PS01124">
    <property type="entry name" value="HTH_ARAC_FAMILY_2"/>
    <property type="match status" value="1"/>
</dbReference>
<evidence type="ECO:0000256" key="3">
    <source>
        <dbReference type="ARBA" id="ARBA00023163"/>
    </source>
</evidence>
<evidence type="ECO:0000256" key="2">
    <source>
        <dbReference type="ARBA" id="ARBA00023125"/>
    </source>
</evidence>
<gene>
    <name evidence="5" type="ORF">SAMN04488026_10406</name>
</gene>
<protein>
    <submittedName>
        <fullName evidence="5">Transcriptional regulator, AraC family with amidase-like domain</fullName>
    </submittedName>
</protein>
<name>A0A1G9BKP8_9RHOB</name>
<dbReference type="CDD" id="cd03136">
    <property type="entry name" value="GATase1_AraC_ArgR_like"/>
    <property type="match status" value="1"/>
</dbReference>
<keyword evidence="3" id="KW-0804">Transcription</keyword>
<dbReference type="SMART" id="SM00342">
    <property type="entry name" value="HTH_ARAC"/>
    <property type="match status" value="1"/>
</dbReference>
<dbReference type="SUPFAM" id="SSF46689">
    <property type="entry name" value="Homeodomain-like"/>
    <property type="match status" value="2"/>
</dbReference>
<evidence type="ECO:0000259" key="4">
    <source>
        <dbReference type="PROSITE" id="PS01124"/>
    </source>
</evidence>
<dbReference type="STRING" id="571298.SAMN04488026_10406"/>
<evidence type="ECO:0000313" key="5">
    <source>
        <dbReference type="EMBL" id="SDK39993.1"/>
    </source>
</evidence>
<dbReference type="OrthoDB" id="9793400at2"/>
<dbReference type="PANTHER" id="PTHR43130">
    <property type="entry name" value="ARAC-FAMILY TRANSCRIPTIONAL REGULATOR"/>
    <property type="match status" value="1"/>
</dbReference>
<organism evidence="5 6">
    <name type="scientific">Aliiruegeria lutimaris</name>
    <dbReference type="NCBI Taxonomy" id="571298"/>
    <lineage>
        <taxon>Bacteria</taxon>
        <taxon>Pseudomonadati</taxon>
        <taxon>Pseudomonadota</taxon>
        <taxon>Alphaproteobacteria</taxon>
        <taxon>Rhodobacterales</taxon>
        <taxon>Roseobacteraceae</taxon>
        <taxon>Aliiruegeria</taxon>
    </lineage>
</organism>
<dbReference type="EMBL" id="FNEK01000040">
    <property type="protein sequence ID" value="SDK39993.1"/>
    <property type="molecule type" value="Genomic_DNA"/>
</dbReference>
<keyword evidence="6" id="KW-1185">Reference proteome</keyword>
<evidence type="ECO:0000313" key="6">
    <source>
        <dbReference type="Proteomes" id="UP000199382"/>
    </source>
</evidence>
<dbReference type="Proteomes" id="UP000199382">
    <property type="component" value="Unassembled WGS sequence"/>
</dbReference>
<dbReference type="InterPro" id="IPR018060">
    <property type="entry name" value="HTH_AraC"/>
</dbReference>
<feature type="domain" description="HTH araC/xylS-type" evidence="4">
    <location>
        <begin position="216"/>
        <end position="313"/>
    </location>
</feature>
<dbReference type="InterPro" id="IPR052158">
    <property type="entry name" value="INH-QAR"/>
</dbReference>
<dbReference type="InterPro" id="IPR009057">
    <property type="entry name" value="Homeodomain-like_sf"/>
</dbReference>
<dbReference type="SUPFAM" id="SSF52317">
    <property type="entry name" value="Class I glutamine amidotransferase-like"/>
    <property type="match status" value="1"/>
</dbReference>
<dbReference type="PANTHER" id="PTHR43130:SF3">
    <property type="entry name" value="HTH-TYPE TRANSCRIPTIONAL REGULATOR RV1931C"/>
    <property type="match status" value="1"/>
</dbReference>
<dbReference type="Gene3D" id="1.10.10.60">
    <property type="entry name" value="Homeodomain-like"/>
    <property type="match status" value="1"/>
</dbReference>
<keyword evidence="1" id="KW-0805">Transcription regulation</keyword>
<dbReference type="PRINTS" id="PR00032">
    <property type="entry name" value="HTHARAC"/>
</dbReference>
<proteinExistence type="predicted"/>